<gene>
    <name evidence="1" type="ORF">ACEZDE_20165</name>
</gene>
<dbReference type="Proteomes" id="UP001592531">
    <property type="component" value="Unassembled WGS sequence"/>
</dbReference>
<evidence type="ECO:0000313" key="2">
    <source>
        <dbReference type="Proteomes" id="UP001592531"/>
    </source>
</evidence>
<accession>A0ABV6VZI9</accession>
<reference evidence="1 2" key="1">
    <citation type="submission" date="2024-09" db="EMBL/GenBank/DDBJ databases">
        <authorList>
            <person name="Lee S.D."/>
        </authorList>
    </citation>
    <scope>NUCLEOTIDE SEQUENCE [LARGE SCALE GENOMIC DNA]</scope>
    <source>
        <strain evidence="1 2">N8-3</strain>
    </source>
</reference>
<sequence>MVHPLRPDPRDRDAERWLRRHKRSLSGLDTVLDTGAGLREILLQGRHDTALDALDVALDGEAGLAAILSASPPASTAWPYSIEAGSTSRQSHAVLSPEIRLALRADPGVAAAYRALVRDGDPCVDLDLDLVSARVHDLARDLDRALGLARDLDQANGLADDLAAGLDRASALACDLVRIRARGQDRAFERSRDFELSLARDLAFAVACDLAHDLDAEDTSDLARDLDLDRALTGALDLVRHLHRDADRVRARDLELADIRTGVVRRAIGAALDREPPALSRDSVHTFLNDFTTSDLGTVDLAGIDLGGVRWSESGTRWPTAVDVENLKRQSAEILAGSRIWVVRTGTATLLGGCIVTGGS</sequence>
<keyword evidence="2" id="KW-1185">Reference proteome</keyword>
<protein>
    <submittedName>
        <fullName evidence="1">Uncharacterized protein</fullName>
    </submittedName>
</protein>
<evidence type="ECO:0000313" key="1">
    <source>
        <dbReference type="EMBL" id="MFC1418927.1"/>
    </source>
</evidence>
<proteinExistence type="predicted"/>
<name>A0ABV6VZI9_9ACTN</name>
<dbReference type="EMBL" id="JBHFAB010000014">
    <property type="protein sequence ID" value="MFC1418927.1"/>
    <property type="molecule type" value="Genomic_DNA"/>
</dbReference>
<dbReference type="RefSeq" id="WP_380537717.1">
    <property type="nucleotide sequence ID" value="NZ_JBHFAB010000014.1"/>
</dbReference>
<organism evidence="1 2">
    <name type="scientific">Streptacidiphilus cavernicola</name>
    <dbReference type="NCBI Taxonomy" id="3342716"/>
    <lineage>
        <taxon>Bacteria</taxon>
        <taxon>Bacillati</taxon>
        <taxon>Actinomycetota</taxon>
        <taxon>Actinomycetes</taxon>
        <taxon>Kitasatosporales</taxon>
        <taxon>Streptomycetaceae</taxon>
        <taxon>Streptacidiphilus</taxon>
    </lineage>
</organism>
<comment type="caution">
    <text evidence="1">The sequence shown here is derived from an EMBL/GenBank/DDBJ whole genome shotgun (WGS) entry which is preliminary data.</text>
</comment>